<reference evidence="2 3" key="1">
    <citation type="journal article" date="2022" name="Nat. Genet.">
        <title>Improved pea reference genome and pan-genome highlight genomic features and evolutionary characteristics.</title>
        <authorList>
            <person name="Yang T."/>
            <person name="Liu R."/>
            <person name="Luo Y."/>
            <person name="Hu S."/>
            <person name="Wang D."/>
            <person name="Wang C."/>
            <person name="Pandey M.K."/>
            <person name="Ge S."/>
            <person name="Xu Q."/>
            <person name="Li N."/>
            <person name="Li G."/>
            <person name="Huang Y."/>
            <person name="Saxena R.K."/>
            <person name="Ji Y."/>
            <person name="Li M."/>
            <person name="Yan X."/>
            <person name="He Y."/>
            <person name="Liu Y."/>
            <person name="Wang X."/>
            <person name="Xiang C."/>
            <person name="Varshney R.K."/>
            <person name="Ding H."/>
            <person name="Gao S."/>
            <person name="Zong X."/>
        </authorList>
    </citation>
    <scope>NUCLEOTIDE SEQUENCE [LARGE SCALE GENOMIC DNA]</scope>
    <source>
        <strain evidence="2 3">cv. Zhongwan 6</strain>
    </source>
</reference>
<dbReference type="InterPro" id="IPR032675">
    <property type="entry name" value="LRR_dom_sf"/>
</dbReference>
<dbReference type="CDD" id="cd22160">
    <property type="entry name" value="F-box_AtFBL13-like"/>
    <property type="match status" value="1"/>
</dbReference>
<evidence type="ECO:0000313" key="2">
    <source>
        <dbReference type="EMBL" id="KAI5420075.1"/>
    </source>
</evidence>
<dbReference type="EMBL" id="JAMSHJ010000004">
    <property type="protein sequence ID" value="KAI5420075.1"/>
    <property type="molecule type" value="Genomic_DNA"/>
</dbReference>
<accession>A0A9D4XJ59</accession>
<evidence type="ECO:0000259" key="1">
    <source>
        <dbReference type="PROSITE" id="PS50181"/>
    </source>
</evidence>
<proteinExistence type="predicted"/>
<dbReference type="InterPro" id="IPR001810">
    <property type="entry name" value="F-box_dom"/>
</dbReference>
<dbReference type="Gene3D" id="3.80.10.10">
    <property type="entry name" value="Ribonuclease Inhibitor"/>
    <property type="match status" value="1"/>
</dbReference>
<dbReference type="Proteomes" id="UP001058974">
    <property type="component" value="Chromosome 4"/>
</dbReference>
<comment type="caution">
    <text evidence="2">The sequence shown here is derived from an EMBL/GenBank/DDBJ whole genome shotgun (WGS) entry which is preliminary data.</text>
</comment>
<dbReference type="InterPro" id="IPR006566">
    <property type="entry name" value="FBD"/>
</dbReference>
<dbReference type="SUPFAM" id="SSF52047">
    <property type="entry name" value="RNI-like"/>
    <property type="match status" value="1"/>
</dbReference>
<sequence>MKLRSIQFSSICSYPYPCVLMDKRSTRKRSKSAKVTNTLDKVDRLSSLPYEILTKILTLLPTKDAITTSVLSSKWISLWTFANVFVFPNNFPSITRNNFVEIFNNILAQRRSNLINRLFLCFETCYDPDLVVKMISMAINQKVQEINLFLYPFQVYLPSQLFTCKTLTVLELVGSLKFFQISYVHLPSLKILHINLLSFVEDETLMRLFSGCPVLEELIYEEFTFKRTFSFEISVPTLKRLCVRSSDKRLHINTPRLQYFQLDYTTAIDYAIRNMNNLKEAYINIYFDPEDEEEKENIPNLFNGIHKTQFLSFDVTSTEVLINACLEFPTFHNLDHLQLYLKTIDSYFLVELLLDKCPNLKCLEIIKVNELADGEIKWTQPNIAVPTCLSSHLTSLIFKDYEGTTDEFELISYFLASGNALKRTIIYFQTNWDPTMASNDVSRLCSLQRASIENKTSYVLRS</sequence>
<dbReference type="PANTHER" id="PTHR31900:SF34">
    <property type="entry name" value="EMB|CAB62440.1-RELATED"/>
    <property type="match status" value="1"/>
</dbReference>
<keyword evidence="3" id="KW-1185">Reference proteome</keyword>
<dbReference type="SUPFAM" id="SSF81383">
    <property type="entry name" value="F-box domain"/>
    <property type="match status" value="1"/>
</dbReference>
<gene>
    <name evidence="2" type="ORF">KIW84_044029</name>
</gene>
<name>A0A9D4XJ59_PEA</name>
<dbReference type="InterPro" id="IPR055411">
    <property type="entry name" value="LRR_FXL15/At3g58940/PEG3-like"/>
</dbReference>
<dbReference type="Pfam" id="PF08387">
    <property type="entry name" value="FBD"/>
    <property type="match status" value="1"/>
</dbReference>
<organism evidence="2 3">
    <name type="scientific">Pisum sativum</name>
    <name type="common">Garden pea</name>
    <name type="synonym">Lathyrus oleraceus</name>
    <dbReference type="NCBI Taxonomy" id="3888"/>
    <lineage>
        <taxon>Eukaryota</taxon>
        <taxon>Viridiplantae</taxon>
        <taxon>Streptophyta</taxon>
        <taxon>Embryophyta</taxon>
        <taxon>Tracheophyta</taxon>
        <taxon>Spermatophyta</taxon>
        <taxon>Magnoliopsida</taxon>
        <taxon>eudicotyledons</taxon>
        <taxon>Gunneridae</taxon>
        <taxon>Pentapetalae</taxon>
        <taxon>rosids</taxon>
        <taxon>fabids</taxon>
        <taxon>Fabales</taxon>
        <taxon>Fabaceae</taxon>
        <taxon>Papilionoideae</taxon>
        <taxon>50 kb inversion clade</taxon>
        <taxon>NPAAA clade</taxon>
        <taxon>Hologalegina</taxon>
        <taxon>IRL clade</taxon>
        <taxon>Fabeae</taxon>
        <taxon>Lathyrus</taxon>
    </lineage>
</organism>
<dbReference type="PANTHER" id="PTHR31900">
    <property type="entry name" value="F-BOX/RNI SUPERFAMILY PROTEIN-RELATED"/>
    <property type="match status" value="1"/>
</dbReference>
<dbReference type="Pfam" id="PF00646">
    <property type="entry name" value="F-box"/>
    <property type="match status" value="1"/>
</dbReference>
<dbReference type="Gene3D" id="1.20.1280.50">
    <property type="match status" value="1"/>
</dbReference>
<dbReference type="AlphaFoldDB" id="A0A9D4XJ59"/>
<dbReference type="InterPro" id="IPR050232">
    <property type="entry name" value="FBL13/AtMIF1-like"/>
</dbReference>
<dbReference type="PROSITE" id="PS50181">
    <property type="entry name" value="FBOX"/>
    <property type="match status" value="1"/>
</dbReference>
<protein>
    <recommendedName>
        <fullName evidence="1">F-box domain-containing protein</fullName>
    </recommendedName>
</protein>
<dbReference type="SMART" id="SM00579">
    <property type="entry name" value="FBD"/>
    <property type="match status" value="1"/>
</dbReference>
<dbReference type="Pfam" id="PF24758">
    <property type="entry name" value="LRR_At5g56370"/>
    <property type="match status" value="1"/>
</dbReference>
<dbReference type="Gramene" id="Psat04G0402900-T1">
    <property type="protein sequence ID" value="KAI5420075.1"/>
    <property type="gene ID" value="KIW84_044029"/>
</dbReference>
<dbReference type="InterPro" id="IPR053781">
    <property type="entry name" value="F-box_AtFBL13-like"/>
</dbReference>
<evidence type="ECO:0000313" key="3">
    <source>
        <dbReference type="Proteomes" id="UP001058974"/>
    </source>
</evidence>
<dbReference type="InterPro" id="IPR036047">
    <property type="entry name" value="F-box-like_dom_sf"/>
</dbReference>
<feature type="domain" description="F-box" evidence="1">
    <location>
        <begin position="42"/>
        <end position="78"/>
    </location>
</feature>